<dbReference type="SMART" id="SM01043">
    <property type="entry name" value="BTAD"/>
    <property type="match status" value="1"/>
</dbReference>
<evidence type="ECO:0000313" key="9">
    <source>
        <dbReference type="Proteomes" id="UP000477722"/>
    </source>
</evidence>
<dbReference type="SUPFAM" id="SSF46894">
    <property type="entry name" value="C-terminal effector domain of the bipartite response regulators"/>
    <property type="match status" value="1"/>
</dbReference>
<dbReference type="Gene3D" id="1.10.10.10">
    <property type="entry name" value="Winged helix-like DNA-binding domain superfamily/Winged helix DNA-binding domain"/>
    <property type="match status" value="1"/>
</dbReference>
<dbReference type="InterPro" id="IPR005158">
    <property type="entry name" value="BTAD"/>
</dbReference>
<keyword evidence="3" id="KW-0805">Transcription regulation</keyword>
<dbReference type="SUPFAM" id="SSF48452">
    <property type="entry name" value="TPR-like"/>
    <property type="match status" value="1"/>
</dbReference>
<dbReference type="GO" id="GO:0006355">
    <property type="term" value="P:regulation of DNA-templated transcription"/>
    <property type="evidence" value="ECO:0007669"/>
    <property type="project" value="InterPro"/>
</dbReference>
<sequence length="254" mass="27912">MEIAVLGPLTVIGKRRLPVGGTKVRALLALLALNVGSVVSCQDLADELWDDHPPRTAKNTLQAHIARLRRLLDDAGRPGALQTVNQGYLLDLSPDAIDAERFHRLASLGAKHVADDPQAAVESLEQALRLWRGPVLLDAGPGARCRSAALWLNDSRIAAHENLMAARLALGEERAVASELDRLAAQHPLREGLQDLLMLALYRADRQADAIEVFHRLRQRLRDDLGLQPGLQIQRRYRAILDQDPALAQPLRAA</sequence>
<feature type="domain" description="OmpR/PhoB-type" evidence="7">
    <location>
        <begin position="1"/>
        <end position="92"/>
    </location>
</feature>
<gene>
    <name evidence="8" type="ORF">G5C65_18975</name>
</gene>
<organism evidence="8 9">
    <name type="scientific">Streptomyces boncukensis</name>
    <dbReference type="NCBI Taxonomy" id="2711219"/>
    <lineage>
        <taxon>Bacteria</taxon>
        <taxon>Bacillati</taxon>
        <taxon>Actinomycetota</taxon>
        <taxon>Actinomycetes</taxon>
        <taxon>Kitasatosporales</taxon>
        <taxon>Streptomycetaceae</taxon>
        <taxon>Streptomyces</taxon>
    </lineage>
</organism>
<evidence type="ECO:0000256" key="5">
    <source>
        <dbReference type="ARBA" id="ARBA00023163"/>
    </source>
</evidence>
<dbReference type="GO" id="GO:0000160">
    <property type="term" value="P:phosphorelay signal transduction system"/>
    <property type="evidence" value="ECO:0007669"/>
    <property type="project" value="UniProtKB-KW"/>
</dbReference>
<dbReference type="PANTHER" id="PTHR35807">
    <property type="entry name" value="TRANSCRIPTIONAL REGULATOR REDD-RELATED"/>
    <property type="match status" value="1"/>
</dbReference>
<evidence type="ECO:0000256" key="2">
    <source>
        <dbReference type="ARBA" id="ARBA00023012"/>
    </source>
</evidence>
<dbReference type="PANTHER" id="PTHR35807:SF1">
    <property type="entry name" value="TRANSCRIPTIONAL REGULATOR REDD"/>
    <property type="match status" value="1"/>
</dbReference>
<protein>
    <submittedName>
        <fullName evidence="8">AfsR/SARP family transcriptional regulator</fullName>
    </submittedName>
</protein>
<feature type="DNA-binding region" description="OmpR/PhoB-type" evidence="6">
    <location>
        <begin position="1"/>
        <end position="92"/>
    </location>
</feature>
<keyword evidence="9" id="KW-1185">Reference proteome</keyword>
<dbReference type="SMART" id="SM00862">
    <property type="entry name" value="Trans_reg_C"/>
    <property type="match status" value="1"/>
</dbReference>
<dbReference type="Pfam" id="PF00486">
    <property type="entry name" value="Trans_reg_C"/>
    <property type="match status" value="1"/>
</dbReference>
<dbReference type="Pfam" id="PF03704">
    <property type="entry name" value="BTAD"/>
    <property type="match status" value="1"/>
</dbReference>
<comment type="similarity">
    <text evidence="1">Belongs to the AfsR/DnrI/RedD regulatory family.</text>
</comment>
<dbReference type="InterPro" id="IPR001867">
    <property type="entry name" value="OmpR/PhoB-type_DNA-bd"/>
</dbReference>
<dbReference type="InterPro" id="IPR051677">
    <property type="entry name" value="AfsR-DnrI-RedD_regulator"/>
</dbReference>
<evidence type="ECO:0000256" key="6">
    <source>
        <dbReference type="PROSITE-ProRule" id="PRU01091"/>
    </source>
</evidence>
<evidence type="ECO:0000256" key="4">
    <source>
        <dbReference type="ARBA" id="ARBA00023125"/>
    </source>
</evidence>
<keyword evidence="4 6" id="KW-0238">DNA-binding</keyword>
<evidence type="ECO:0000256" key="1">
    <source>
        <dbReference type="ARBA" id="ARBA00005820"/>
    </source>
</evidence>
<evidence type="ECO:0000313" key="8">
    <source>
        <dbReference type="EMBL" id="NGO70395.1"/>
    </source>
</evidence>
<dbReference type="CDD" id="cd15831">
    <property type="entry name" value="BTAD"/>
    <property type="match status" value="1"/>
</dbReference>
<evidence type="ECO:0000259" key="7">
    <source>
        <dbReference type="PROSITE" id="PS51755"/>
    </source>
</evidence>
<keyword evidence="5" id="KW-0804">Transcription</keyword>
<dbReference type="InterPro" id="IPR036388">
    <property type="entry name" value="WH-like_DNA-bd_sf"/>
</dbReference>
<dbReference type="GO" id="GO:0003677">
    <property type="term" value="F:DNA binding"/>
    <property type="evidence" value="ECO:0007669"/>
    <property type="project" value="UniProtKB-UniRule"/>
</dbReference>
<evidence type="ECO:0000256" key="3">
    <source>
        <dbReference type="ARBA" id="ARBA00023015"/>
    </source>
</evidence>
<keyword evidence="2" id="KW-0902">Two-component regulatory system</keyword>
<reference evidence="8 9" key="1">
    <citation type="submission" date="2020-02" db="EMBL/GenBank/DDBJ databases">
        <title>Whole-genome analyses of novel actinobacteria.</title>
        <authorList>
            <person name="Sahin N."/>
            <person name="Tatar D."/>
        </authorList>
    </citation>
    <scope>NUCLEOTIDE SEQUENCE [LARGE SCALE GENOMIC DNA]</scope>
    <source>
        <strain evidence="8 9">SB3404</strain>
    </source>
</reference>
<accession>A0A6G4WYT1</accession>
<dbReference type="EMBL" id="JAAKZZ010000191">
    <property type="protein sequence ID" value="NGO70395.1"/>
    <property type="molecule type" value="Genomic_DNA"/>
</dbReference>
<dbReference type="Proteomes" id="UP000477722">
    <property type="component" value="Unassembled WGS sequence"/>
</dbReference>
<proteinExistence type="inferred from homology"/>
<dbReference type="RefSeq" id="WP_165300063.1">
    <property type="nucleotide sequence ID" value="NZ_JAAKZZ010000191.1"/>
</dbReference>
<dbReference type="Gene3D" id="1.25.40.10">
    <property type="entry name" value="Tetratricopeptide repeat domain"/>
    <property type="match status" value="1"/>
</dbReference>
<dbReference type="InterPro" id="IPR011990">
    <property type="entry name" value="TPR-like_helical_dom_sf"/>
</dbReference>
<dbReference type="InterPro" id="IPR016032">
    <property type="entry name" value="Sig_transdc_resp-reg_C-effctor"/>
</dbReference>
<dbReference type="AlphaFoldDB" id="A0A6G4WYT1"/>
<name>A0A6G4WYT1_9ACTN</name>
<comment type="caution">
    <text evidence="8">The sequence shown here is derived from an EMBL/GenBank/DDBJ whole genome shotgun (WGS) entry which is preliminary data.</text>
</comment>
<dbReference type="PROSITE" id="PS51755">
    <property type="entry name" value="OMPR_PHOB"/>
    <property type="match status" value="1"/>
</dbReference>